<name>A0A7R7XUW9_9EURO</name>
<dbReference type="PANTHER" id="PTHR42760">
    <property type="entry name" value="SHORT-CHAIN DEHYDROGENASES/REDUCTASES FAMILY MEMBER"/>
    <property type="match status" value="1"/>
</dbReference>
<dbReference type="CDD" id="cd05233">
    <property type="entry name" value="SDR_c"/>
    <property type="match status" value="1"/>
</dbReference>
<dbReference type="InterPro" id="IPR036291">
    <property type="entry name" value="NAD(P)-bd_dom_sf"/>
</dbReference>
<dbReference type="OrthoDB" id="47007at2759"/>
<gene>
    <name evidence="3" type="ORF">APUU_61248S</name>
</gene>
<dbReference type="PROSITE" id="PS00061">
    <property type="entry name" value="ADH_SHORT"/>
    <property type="match status" value="1"/>
</dbReference>
<dbReference type="FunFam" id="3.40.50.720:FF:000084">
    <property type="entry name" value="Short-chain dehydrogenase reductase"/>
    <property type="match status" value="1"/>
</dbReference>
<evidence type="ECO:0000313" key="3">
    <source>
        <dbReference type="EMBL" id="BCS28200.1"/>
    </source>
</evidence>
<dbReference type="PRINTS" id="PR00081">
    <property type="entry name" value="GDHRDH"/>
</dbReference>
<sequence>MAGIPGLLAGKVSIVTGASSGLGRAIALAFSNHGATVVCADRDASSKGHDEPTDKLIRSGGGQSLFVPTDVTKAASVKDLVEAATDQFGRMDVMVNNAGVAPEASEPRPVNETSEEVFDSTWQVNVRGVFLGCKYAGAQMLKQPKLPGHHSAGSIINLSSVLGVVGLSGTPAYAASKGAVVALTRTVAMDYAPHGIHCNSILPGFTRTPMIASMSEDGEMEKTLIDCHPLQRIGEPEEIANAAVFLAGHYSKGITGVNLSVDGGLHAQLRLK</sequence>
<protein>
    <submittedName>
        <fullName evidence="3">Uncharacterized protein</fullName>
    </submittedName>
</protein>
<dbReference type="RefSeq" id="XP_041560386.1">
    <property type="nucleotide sequence ID" value="XM_041694570.1"/>
</dbReference>
<dbReference type="EMBL" id="AP024448">
    <property type="protein sequence ID" value="BCS28200.1"/>
    <property type="molecule type" value="Genomic_DNA"/>
</dbReference>
<organism evidence="3 4">
    <name type="scientific">Aspergillus puulaauensis</name>
    <dbReference type="NCBI Taxonomy" id="1220207"/>
    <lineage>
        <taxon>Eukaryota</taxon>
        <taxon>Fungi</taxon>
        <taxon>Dikarya</taxon>
        <taxon>Ascomycota</taxon>
        <taxon>Pezizomycotina</taxon>
        <taxon>Eurotiomycetes</taxon>
        <taxon>Eurotiomycetidae</taxon>
        <taxon>Eurotiales</taxon>
        <taxon>Aspergillaceae</taxon>
        <taxon>Aspergillus</taxon>
    </lineage>
</organism>
<evidence type="ECO:0000256" key="2">
    <source>
        <dbReference type="ARBA" id="ARBA00022857"/>
    </source>
</evidence>
<dbReference type="InterPro" id="IPR002347">
    <property type="entry name" value="SDR_fam"/>
</dbReference>
<dbReference type="PRINTS" id="PR00080">
    <property type="entry name" value="SDRFAMILY"/>
</dbReference>
<keyword evidence="2" id="KW-0521">NADP</keyword>
<dbReference type="NCBIfam" id="NF005559">
    <property type="entry name" value="PRK07231.1"/>
    <property type="match status" value="1"/>
</dbReference>
<evidence type="ECO:0000256" key="1">
    <source>
        <dbReference type="ARBA" id="ARBA00006484"/>
    </source>
</evidence>
<dbReference type="Proteomes" id="UP000654913">
    <property type="component" value="Chromosome 6"/>
</dbReference>
<dbReference type="AlphaFoldDB" id="A0A7R7XUW9"/>
<dbReference type="Gene3D" id="3.40.50.720">
    <property type="entry name" value="NAD(P)-binding Rossmann-like Domain"/>
    <property type="match status" value="1"/>
</dbReference>
<dbReference type="GO" id="GO:0044550">
    <property type="term" value="P:secondary metabolite biosynthetic process"/>
    <property type="evidence" value="ECO:0007669"/>
    <property type="project" value="UniProtKB-ARBA"/>
</dbReference>
<dbReference type="Pfam" id="PF13561">
    <property type="entry name" value="adh_short_C2"/>
    <property type="match status" value="1"/>
</dbReference>
<proteinExistence type="inferred from homology"/>
<reference evidence="3" key="1">
    <citation type="submission" date="2021-01" db="EMBL/GenBank/DDBJ databases">
        <authorList>
            <consortium name="Aspergillus puulaauensis MK2 genome sequencing consortium"/>
            <person name="Kazuki M."/>
            <person name="Futagami T."/>
        </authorList>
    </citation>
    <scope>NUCLEOTIDE SEQUENCE</scope>
    <source>
        <strain evidence="3">MK2</strain>
    </source>
</reference>
<evidence type="ECO:0000313" key="4">
    <source>
        <dbReference type="Proteomes" id="UP000654913"/>
    </source>
</evidence>
<keyword evidence="4" id="KW-1185">Reference proteome</keyword>
<dbReference type="GeneID" id="64978197"/>
<comment type="similarity">
    <text evidence="1">Belongs to the short-chain dehydrogenases/reductases (SDR) family.</text>
</comment>
<dbReference type="InterPro" id="IPR020904">
    <property type="entry name" value="Sc_DH/Rdtase_CS"/>
</dbReference>
<dbReference type="KEGG" id="apuu:APUU_61248S"/>
<reference evidence="3" key="2">
    <citation type="submission" date="2021-02" db="EMBL/GenBank/DDBJ databases">
        <title>Aspergillus puulaauensis MK2 genome sequence.</title>
        <authorList>
            <person name="Futagami T."/>
            <person name="Mori K."/>
            <person name="Kadooka C."/>
            <person name="Tanaka T."/>
        </authorList>
    </citation>
    <scope>NUCLEOTIDE SEQUENCE</scope>
    <source>
        <strain evidence="3">MK2</strain>
    </source>
</reference>
<dbReference type="PANTHER" id="PTHR42760:SF124">
    <property type="entry name" value="SHORT-CHAIN DEHYDROGENASE_REDUCTASE"/>
    <property type="match status" value="1"/>
</dbReference>
<dbReference type="SUPFAM" id="SSF51735">
    <property type="entry name" value="NAD(P)-binding Rossmann-fold domains"/>
    <property type="match status" value="1"/>
</dbReference>
<dbReference type="GO" id="GO:0016616">
    <property type="term" value="F:oxidoreductase activity, acting on the CH-OH group of donors, NAD or NADP as acceptor"/>
    <property type="evidence" value="ECO:0007669"/>
    <property type="project" value="TreeGrafter"/>
</dbReference>
<accession>A0A7R7XUW9</accession>